<dbReference type="NCBIfam" id="TIGR03084">
    <property type="entry name" value="TIGR03084 family metal-binding protein"/>
    <property type="match status" value="1"/>
</dbReference>
<comment type="caution">
    <text evidence="3">The sequence shown here is derived from an EMBL/GenBank/DDBJ whole genome shotgun (WGS) entry which is preliminary data.</text>
</comment>
<reference evidence="3" key="1">
    <citation type="submission" date="2020-12" db="EMBL/GenBank/DDBJ databases">
        <title>Antrihabitans popcorni sp. nov. and Antrihabitans auranticaus sp. nov., isolated from a larva cave.</title>
        <authorList>
            <person name="Lee S.D."/>
            <person name="Kim I.S."/>
        </authorList>
    </citation>
    <scope>NUCLEOTIDE SEQUENCE</scope>
    <source>
        <strain evidence="3">YC3-6</strain>
    </source>
</reference>
<dbReference type="NCBIfam" id="TIGR03083">
    <property type="entry name" value="maleylpyruvate isomerase family mycothiol-dependent enzyme"/>
    <property type="match status" value="1"/>
</dbReference>
<accession>A0A934U131</accession>
<dbReference type="InterPro" id="IPR017518">
    <property type="entry name" value="CHP03084"/>
</dbReference>
<dbReference type="InterPro" id="IPR024344">
    <property type="entry name" value="MDMPI_metal-binding"/>
</dbReference>
<dbReference type="Pfam" id="PF11716">
    <property type="entry name" value="MDMPI_N"/>
    <property type="match status" value="1"/>
</dbReference>
<evidence type="ECO:0000313" key="3">
    <source>
        <dbReference type="EMBL" id="MBJ8337891.1"/>
    </source>
</evidence>
<gene>
    <name evidence="3" type="ORF">JGU71_03235</name>
</gene>
<name>A0A934U131_9NOCA</name>
<evidence type="ECO:0000259" key="2">
    <source>
        <dbReference type="Pfam" id="PF11716"/>
    </source>
</evidence>
<organism evidence="3 4">
    <name type="scientific">Antrihabitans stalagmiti</name>
    <dbReference type="NCBI Taxonomy" id="2799499"/>
    <lineage>
        <taxon>Bacteria</taxon>
        <taxon>Bacillati</taxon>
        <taxon>Actinomycetota</taxon>
        <taxon>Actinomycetes</taxon>
        <taxon>Mycobacteriales</taxon>
        <taxon>Nocardiaceae</taxon>
        <taxon>Antrihabitans</taxon>
    </lineage>
</organism>
<dbReference type="Pfam" id="PF08608">
    <property type="entry name" value="Wyosine_form"/>
    <property type="match status" value="1"/>
</dbReference>
<feature type="domain" description="tRNA wybutosine-synthesis" evidence="1">
    <location>
        <begin position="184"/>
        <end position="232"/>
    </location>
</feature>
<dbReference type="Gene3D" id="1.20.120.450">
    <property type="entry name" value="dinb family like domain"/>
    <property type="match status" value="1"/>
</dbReference>
<feature type="domain" description="Mycothiol-dependent maleylpyruvate isomerase metal-binding" evidence="2">
    <location>
        <begin position="11"/>
        <end position="147"/>
    </location>
</feature>
<sequence length="269" mass="28973">MADLDAVLADLAAEGADLDELVNGADAGTWAKETPAAGWTIAHQIAHLAWTDEVSIISVTDPESFKAVVKNAWEKPTTFVDDAAEELAEIPTPELLERWRASRKDLITALSGVVPGRKLDWFGPPMSAASMATARIMETWAHGQDVADTVGVRRSPTARLKHVAHIGIRARNFAYSLHNETPPTDEFRVELLAPDGTTWTWGPEDAAQRVTGPALDFCLLVTQRRHLDDLAVEAVGPDATHWLSIAQSFAGAPGTGRAPGQFAQETAQA</sequence>
<dbReference type="GO" id="GO:0046872">
    <property type="term" value="F:metal ion binding"/>
    <property type="evidence" value="ECO:0007669"/>
    <property type="project" value="InterPro"/>
</dbReference>
<dbReference type="Proteomes" id="UP000655868">
    <property type="component" value="Unassembled WGS sequence"/>
</dbReference>
<dbReference type="AlphaFoldDB" id="A0A934U131"/>
<proteinExistence type="predicted"/>
<dbReference type="InterPro" id="IPR034660">
    <property type="entry name" value="DinB/YfiT-like"/>
</dbReference>
<dbReference type="EMBL" id="JAEMNV010000001">
    <property type="protein sequence ID" value="MBJ8337891.1"/>
    <property type="molecule type" value="Genomic_DNA"/>
</dbReference>
<dbReference type="SUPFAM" id="SSF109854">
    <property type="entry name" value="DinB/YfiT-like putative metalloenzymes"/>
    <property type="match status" value="1"/>
</dbReference>
<protein>
    <submittedName>
        <fullName evidence="3">TIGR03084 family protein</fullName>
    </submittedName>
</protein>
<keyword evidence="4" id="KW-1185">Reference proteome</keyword>
<evidence type="ECO:0000313" key="4">
    <source>
        <dbReference type="Proteomes" id="UP000655868"/>
    </source>
</evidence>
<dbReference type="InterPro" id="IPR013917">
    <property type="entry name" value="tRNA_wybutosine-synth"/>
</dbReference>
<dbReference type="InterPro" id="IPR017517">
    <property type="entry name" value="Maleyloyr_isom"/>
</dbReference>
<evidence type="ECO:0000259" key="1">
    <source>
        <dbReference type="Pfam" id="PF08608"/>
    </source>
</evidence>
<dbReference type="RefSeq" id="WP_199701882.1">
    <property type="nucleotide sequence ID" value="NZ_JAEMNV010000001.1"/>
</dbReference>